<protein>
    <recommendedName>
        <fullName evidence="4">DUF4247 domain-containing protein</fullName>
    </recommendedName>
</protein>
<sequence length="102" mass="11142">MFLVYDDHLVQVMRDEETATNSLVEVSDKEFVRRNFSPSLLESYAIFSIINSLYNFGNRNRTDNQYGGYVGSGGTYQKSGGSIGSVRGQGSTQRGGGPGFGK</sequence>
<name>A0ABV6GFS1_9BACI</name>
<comment type="caution">
    <text evidence="2">The sequence shown here is derived from an EMBL/GenBank/DDBJ whole genome shotgun (WGS) entry which is preliminary data.</text>
</comment>
<feature type="region of interest" description="Disordered" evidence="1">
    <location>
        <begin position="80"/>
        <end position="102"/>
    </location>
</feature>
<evidence type="ECO:0008006" key="4">
    <source>
        <dbReference type="Google" id="ProtNLM"/>
    </source>
</evidence>
<evidence type="ECO:0000256" key="1">
    <source>
        <dbReference type="SAM" id="MobiDB-lite"/>
    </source>
</evidence>
<reference evidence="2 3" key="1">
    <citation type="submission" date="2024-09" db="EMBL/GenBank/DDBJ databases">
        <authorList>
            <person name="Sun Q."/>
            <person name="Mori K."/>
        </authorList>
    </citation>
    <scope>NUCLEOTIDE SEQUENCE [LARGE SCALE GENOMIC DNA]</scope>
    <source>
        <strain evidence="2 3">CCM 7228</strain>
    </source>
</reference>
<keyword evidence="3" id="KW-1185">Reference proteome</keyword>
<proteinExistence type="predicted"/>
<organism evidence="2 3">
    <name type="scientific">Metabacillus herbersteinensis</name>
    <dbReference type="NCBI Taxonomy" id="283816"/>
    <lineage>
        <taxon>Bacteria</taxon>
        <taxon>Bacillati</taxon>
        <taxon>Bacillota</taxon>
        <taxon>Bacilli</taxon>
        <taxon>Bacillales</taxon>
        <taxon>Bacillaceae</taxon>
        <taxon>Metabacillus</taxon>
    </lineage>
</organism>
<dbReference type="EMBL" id="JBHLVO010000011">
    <property type="protein sequence ID" value="MFC0272535.1"/>
    <property type="molecule type" value="Genomic_DNA"/>
</dbReference>
<feature type="compositionally biased region" description="Gly residues" evidence="1">
    <location>
        <begin position="93"/>
        <end position="102"/>
    </location>
</feature>
<accession>A0ABV6GFS1</accession>
<dbReference type="RefSeq" id="WP_378934957.1">
    <property type="nucleotide sequence ID" value="NZ_JBHLVO010000011.1"/>
</dbReference>
<gene>
    <name evidence="2" type="ORF">ACFFIX_13935</name>
</gene>
<evidence type="ECO:0000313" key="3">
    <source>
        <dbReference type="Proteomes" id="UP001589854"/>
    </source>
</evidence>
<dbReference type="Proteomes" id="UP001589854">
    <property type="component" value="Unassembled WGS sequence"/>
</dbReference>
<evidence type="ECO:0000313" key="2">
    <source>
        <dbReference type="EMBL" id="MFC0272535.1"/>
    </source>
</evidence>